<feature type="domain" description="CusB-like beta-barrel" evidence="8">
    <location>
        <begin position="211"/>
        <end position="282"/>
    </location>
</feature>
<keyword evidence="5" id="KW-0472">Membrane</keyword>
<dbReference type="Gene3D" id="2.40.30.170">
    <property type="match status" value="1"/>
</dbReference>
<dbReference type="InterPro" id="IPR058625">
    <property type="entry name" value="MdtA-like_BSH"/>
</dbReference>
<feature type="coiled-coil region" evidence="4">
    <location>
        <begin position="111"/>
        <end position="138"/>
    </location>
</feature>
<keyword evidence="4" id="KW-0175">Coiled coil</keyword>
<feature type="transmembrane region" description="Helical" evidence="5">
    <location>
        <begin position="6"/>
        <end position="22"/>
    </location>
</feature>
<name>A0A1M3L316_9BACT</name>
<dbReference type="NCBIfam" id="TIGR01730">
    <property type="entry name" value="RND_mfp"/>
    <property type="match status" value="1"/>
</dbReference>
<evidence type="ECO:0000256" key="5">
    <source>
        <dbReference type="SAM" id="Phobius"/>
    </source>
</evidence>
<evidence type="ECO:0000256" key="4">
    <source>
        <dbReference type="SAM" id="Coils"/>
    </source>
</evidence>
<comment type="caution">
    <text evidence="10">The sequence shown here is derived from an EMBL/GenBank/DDBJ whole genome shotgun (WGS) entry which is preliminary data.</text>
</comment>
<dbReference type="InterPro" id="IPR058792">
    <property type="entry name" value="Beta-barrel_RND_2"/>
</dbReference>
<comment type="subcellular location">
    <subcellularLocation>
        <location evidence="1">Cell envelope</location>
    </subcellularLocation>
</comment>
<dbReference type="AlphaFoldDB" id="A0A1M3L316"/>
<evidence type="ECO:0000256" key="3">
    <source>
        <dbReference type="ARBA" id="ARBA00022448"/>
    </source>
</evidence>
<dbReference type="Pfam" id="PF25876">
    <property type="entry name" value="HH_MFP_RND"/>
    <property type="match status" value="1"/>
</dbReference>
<dbReference type="PANTHER" id="PTHR30469:SF36">
    <property type="entry name" value="BLL3903 PROTEIN"/>
    <property type="match status" value="1"/>
</dbReference>
<feature type="domain" description="Multidrug resistance protein MdtA-like alpha-helical hairpin" evidence="6">
    <location>
        <begin position="112"/>
        <end position="165"/>
    </location>
</feature>
<dbReference type="Gene3D" id="2.40.50.100">
    <property type="match status" value="1"/>
</dbReference>
<dbReference type="Gene3D" id="1.10.287.470">
    <property type="entry name" value="Helix hairpin bin"/>
    <property type="match status" value="1"/>
</dbReference>
<accession>A0A1M3L316</accession>
<dbReference type="PANTHER" id="PTHR30469">
    <property type="entry name" value="MULTIDRUG RESISTANCE PROTEIN MDTA"/>
    <property type="match status" value="1"/>
</dbReference>
<evidence type="ECO:0000313" key="11">
    <source>
        <dbReference type="Proteomes" id="UP000184233"/>
    </source>
</evidence>
<feature type="domain" description="Multidrug resistance protein MdtA-like barrel-sandwich hybrid" evidence="7">
    <location>
        <begin position="78"/>
        <end position="198"/>
    </location>
</feature>
<dbReference type="GO" id="GO:1990281">
    <property type="term" value="C:efflux pump complex"/>
    <property type="evidence" value="ECO:0007669"/>
    <property type="project" value="TreeGrafter"/>
</dbReference>
<comment type="similarity">
    <text evidence="2">Belongs to the membrane fusion protein (MFP) (TC 8.A.1) family.</text>
</comment>
<evidence type="ECO:0000259" key="6">
    <source>
        <dbReference type="Pfam" id="PF25876"/>
    </source>
</evidence>
<sequence length="360" mass="38350">MNKKVLIWTIVVAVAIGAFFLIRSLTGTSAARGPGAGTPPGGPGGVKAGPVSVRGIVVQPSSFDESITLTGSIMANESVEIRSEVSGRIIKLGFQEGGLVRKGQLLVKLFDADLRAQLAKARQQLKIDEDKMRRYAELKRVDGVSTEEYEVAAAQVEMRKAEIDVLLAQISRTEILAPFSGRIGLRQVSDGAVITTNTLIAVLADEQQLKLECSIPERYASTVALGKSLSFRTRGRDTMQGREAVIYAIDPAVEASTRTLKIRARCKDSRGLVAGMFADINLPLSTVSDALLVPTEAIVPDLNGTKIFVQRGGVARPVFVETGGRTPTMVRISSGIAAGDTVLTTGLLLLKPGLPVKTEL</sequence>
<keyword evidence="5" id="KW-1133">Transmembrane helix</keyword>
<dbReference type="Pfam" id="PF25917">
    <property type="entry name" value="BSH_RND"/>
    <property type="match status" value="1"/>
</dbReference>
<evidence type="ECO:0000259" key="9">
    <source>
        <dbReference type="Pfam" id="PF25967"/>
    </source>
</evidence>
<dbReference type="Pfam" id="PF25954">
    <property type="entry name" value="Beta-barrel_RND_2"/>
    <property type="match status" value="1"/>
</dbReference>
<dbReference type="STRING" id="1895771.BGO89_05660"/>
<dbReference type="Proteomes" id="UP000184233">
    <property type="component" value="Unassembled WGS sequence"/>
</dbReference>
<dbReference type="GO" id="GO:0015562">
    <property type="term" value="F:efflux transmembrane transporter activity"/>
    <property type="evidence" value="ECO:0007669"/>
    <property type="project" value="TreeGrafter"/>
</dbReference>
<organism evidence="10 11">
    <name type="scientific">Candidatus Kapaibacterium thiocyanatum</name>
    <dbReference type="NCBI Taxonomy" id="1895771"/>
    <lineage>
        <taxon>Bacteria</taxon>
        <taxon>Pseudomonadati</taxon>
        <taxon>Candidatus Kapaibacteriota</taxon>
        <taxon>Candidatus Kapaibacteriia</taxon>
        <taxon>Candidatus Kapaibacteriales</taxon>
        <taxon>Candidatus Kapaibacteriaceae</taxon>
        <taxon>Candidatus Kapaibacterium</taxon>
    </lineage>
</organism>
<dbReference type="SUPFAM" id="SSF111369">
    <property type="entry name" value="HlyD-like secretion proteins"/>
    <property type="match status" value="1"/>
</dbReference>
<protein>
    <submittedName>
        <fullName evidence="10">Uncharacterized protein</fullName>
    </submittedName>
</protein>
<evidence type="ECO:0000256" key="2">
    <source>
        <dbReference type="ARBA" id="ARBA00009477"/>
    </source>
</evidence>
<evidence type="ECO:0000313" key="10">
    <source>
        <dbReference type="EMBL" id="OJX59703.1"/>
    </source>
</evidence>
<dbReference type="InterPro" id="IPR058627">
    <property type="entry name" value="MdtA-like_C"/>
</dbReference>
<dbReference type="InterPro" id="IPR058624">
    <property type="entry name" value="MdtA-like_HH"/>
</dbReference>
<dbReference type="EMBL" id="MKVH01000009">
    <property type="protein sequence ID" value="OJX59703.1"/>
    <property type="molecule type" value="Genomic_DNA"/>
</dbReference>
<evidence type="ECO:0000259" key="7">
    <source>
        <dbReference type="Pfam" id="PF25917"/>
    </source>
</evidence>
<evidence type="ECO:0000259" key="8">
    <source>
        <dbReference type="Pfam" id="PF25954"/>
    </source>
</evidence>
<dbReference type="Pfam" id="PF25967">
    <property type="entry name" value="RND-MFP_C"/>
    <property type="match status" value="1"/>
</dbReference>
<keyword evidence="5" id="KW-0812">Transmembrane</keyword>
<dbReference type="Gene3D" id="2.40.420.20">
    <property type="match status" value="1"/>
</dbReference>
<reference evidence="10 11" key="1">
    <citation type="submission" date="2016-09" db="EMBL/GenBank/DDBJ databases">
        <title>Genome-resolved meta-omics ties microbial dynamics to process performance in biotechnology for thiocyanate degradation.</title>
        <authorList>
            <person name="Kantor R.S."/>
            <person name="Huddy R.J."/>
            <person name="Iyer R."/>
            <person name="Thomas B.C."/>
            <person name="Brown C.T."/>
            <person name="Anantharaman K."/>
            <person name="Tringe S."/>
            <person name="Hettich R.L."/>
            <person name="Harrison S.T."/>
            <person name="Banfield J.F."/>
        </authorList>
    </citation>
    <scope>NUCLEOTIDE SEQUENCE [LARGE SCALE GENOMIC DNA]</scope>
    <source>
        <strain evidence="10">59-99</strain>
    </source>
</reference>
<proteinExistence type="inferred from homology"/>
<dbReference type="InterPro" id="IPR006143">
    <property type="entry name" value="RND_pump_MFP"/>
</dbReference>
<keyword evidence="3" id="KW-0813">Transport</keyword>
<evidence type="ECO:0000256" key="1">
    <source>
        <dbReference type="ARBA" id="ARBA00004196"/>
    </source>
</evidence>
<gene>
    <name evidence="10" type="ORF">BGO89_05660</name>
</gene>
<feature type="domain" description="Multidrug resistance protein MdtA-like C-terminal permuted SH3" evidence="9">
    <location>
        <begin position="289"/>
        <end position="347"/>
    </location>
</feature>